<accession>A0ACD3AQI4</accession>
<sequence>MSFPNHHLLHILLGYVYISQDYHTLAQCALVNREFNEEASQFLYAKVVHSPPLTRGLNLNRRGGILPSVFVSASLPKYARCVKVLEISGHLSPRPPPQNAFPSILSSALPSFVNLKRVVFNPVLSHEDLFVESLRLLAAPESESKLEPKPDEVVKRVEKKNGLEALTEEDEEEGETANINPDIPPDALPIETADIHLQSLVVGTASVHEKCAPILGRIRGLEELTIYNPSRALLNILPEWLDELNDLTGLYLKNNCGSITPGVLQSLLPHIQAKLKAFTLGLSYSLTNENVWNFLSKLESLEWLQLRYYLQFRSPRIPPVVPTLNTFTVEYLPIQTRSESDKLCKWVRRTTGSGPPLQHLRLLCLQDDDTGLESEEGNGLTPCWQDGNWTQPNGGSNPSFDSLIWHLVGSYWLGLNSGVGAGESGFVRGRMLKTLDMRASFIGYRALEGLLQACLELEEVFLCVGRDALRIFVEHGSGLTRLHTALFNIRNVKQSKTKLTVESVTEIMQKSPPVLKRLGVNGIKWERTYVTRTPPDGGMVEVTEIVTEVTSKPPPWRRTVL</sequence>
<name>A0ACD3AQI4_9AGAR</name>
<evidence type="ECO:0000313" key="1">
    <source>
        <dbReference type="EMBL" id="TFK67993.1"/>
    </source>
</evidence>
<protein>
    <submittedName>
        <fullName evidence="1">Uncharacterized protein</fullName>
    </submittedName>
</protein>
<gene>
    <name evidence="1" type="ORF">BDN72DRAFT_67019</name>
</gene>
<organism evidence="1 2">
    <name type="scientific">Pluteus cervinus</name>
    <dbReference type="NCBI Taxonomy" id="181527"/>
    <lineage>
        <taxon>Eukaryota</taxon>
        <taxon>Fungi</taxon>
        <taxon>Dikarya</taxon>
        <taxon>Basidiomycota</taxon>
        <taxon>Agaricomycotina</taxon>
        <taxon>Agaricomycetes</taxon>
        <taxon>Agaricomycetidae</taxon>
        <taxon>Agaricales</taxon>
        <taxon>Pluteineae</taxon>
        <taxon>Pluteaceae</taxon>
        <taxon>Pluteus</taxon>
    </lineage>
</organism>
<proteinExistence type="predicted"/>
<reference evidence="1 2" key="1">
    <citation type="journal article" date="2019" name="Nat. Ecol. Evol.">
        <title>Megaphylogeny resolves global patterns of mushroom evolution.</title>
        <authorList>
            <person name="Varga T."/>
            <person name="Krizsan K."/>
            <person name="Foldi C."/>
            <person name="Dima B."/>
            <person name="Sanchez-Garcia M."/>
            <person name="Sanchez-Ramirez S."/>
            <person name="Szollosi G.J."/>
            <person name="Szarkandi J.G."/>
            <person name="Papp V."/>
            <person name="Albert L."/>
            <person name="Andreopoulos W."/>
            <person name="Angelini C."/>
            <person name="Antonin V."/>
            <person name="Barry K.W."/>
            <person name="Bougher N.L."/>
            <person name="Buchanan P."/>
            <person name="Buyck B."/>
            <person name="Bense V."/>
            <person name="Catcheside P."/>
            <person name="Chovatia M."/>
            <person name="Cooper J."/>
            <person name="Damon W."/>
            <person name="Desjardin D."/>
            <person name="Finy P."/>
            <person name="Geml J."/>
            <person name="Haridas S."/>
            <person name="Hughes K."/>
            <person name="Justo A."/>
            <person name="Karasinski D."/>
            <person name="Kautmanova I."/>
            <person name="Kiss B."/>
            <person name="Kocsube S."/>
            <person name="Kotiranta H."/>
            <person name="LaButti K.M."/>
            <person name="Lechner B.E."/>
            <person name="Liimatainen K."/>
            <person name="Lipzen A."/>
            <person name="Lukacs Z."/>
            <person name="Mihaltcheva S."/>
            <person name="Morgado L.N."/>
            <person name="Niskanen T."/>
            <person name="Noordeloos M.E."/>
            <person name="Ohm R.A."/>
            <person name="Ortiz-Santana B."/>
            <person name="Ovrebo C."/>
            <person name="Racz N."/>
            <person name="Riley R."/>
            <person name="Savchenko A."/>
            <person name="Shiryaev A."/>
            <person name="Soop K."/>
            <person name="Spirin V."/>
            <person name="Szebenyi C."/>
            <person name="Tomsovsky M."/>
            <person name="Tulloss R.E."/>
            <person name="Uehling J."/>
            <person name="Grigoriev I.V."/>
            <person name="Vagvolgyi C."/>
            <person name="Papp T."/>
            <person name="Martin F.M."/>
            <person name="Miettinen O."/>
            <person name="Hibbett D.S."/>
            <person name="Nagy L.G."/>
        </authorList>
    </citation>
    <scope>NUCLEOTIDE SEQUENCE [LARGE SCALE GENOMIC DNA]</scope>
    <source>
        <strain evidence="1 2">NL-1719</strain>
    </source>
</reference>
<dbReference type="Proteomes" id="UP000308600">
    <property type="component" value="Unassembled WGS sequence"/>
</dbReference>
<dbReference type="EMBL" id="ML208362">
    <property type="protein sequence ID" value="TFK67993.1"/>
    <property type="molecule type" value="Genomic_DNA"/>
</dbReference>
<keyword evidence="2" id="KW-1185">Reference proteome</keyword>
<evidence type="ECO:0000313" key="2">
    <source>
        <dbReference type="Proteomes" id="UP000308600"/>
    </source>
</evidence>